<dbReference type="KEGG" id="cwa:CwatDRAFT_5503"/>
<evidence type="ECO:0000313" key="2">
    <source>
        <dbReference type="Proteomes" id="UP000003922"/>
    </source>
</evidence>
<proteinExistence type="predicted"/>
<gene>
    <name evidence="1" type="ORF">CwatDRAFT_5503</name>
</gene>
<dbReference type="GeneID" id="88769844"/>
<evidence type="ECO:0000313" key="1">
    <source>
        <dbReference type="EMBL" id="EAM52478.1"/>
    </source>
</evidence>
<keyword evidence="2" id="KW-1185">Reference proteome</keyword>
<reference evidence="1" key="3">
    <citation type="submission" date="2016-12" db="EMBL/GenBank/DDBJ databases">
        <title>Annotation of the draft genome assembly of Crocosphaera watsonii WH 8501.</title>
        <authorList>
            <consortium name="US DOE Joint Genome Institute (JGI-ORNL)"/>
            <person name="Larimer F."/>
            <person name="Land M."/>
        </authorList>
    </citation>
    <scope>NUCLEOTIDE SEQUENCE</scope>
    <source>
        <strain evidence="1">WH 8501</strain>
    </source>
</reference>
<dbReference type="AlphaFoldDB" id="Q4C7Z3"/>
<protein>
    <submittedName>
        <fullName evidence="1">Uncharacterized protein</fullName>
    </submittedName>
</protein>
<name>Q4C7Z3_CROWT</name>
<dbReference type="RefSeq" id="WP_007304128.1">
    <property type="nucleotide sequence ID" value="NZ_CAWLGH010000322.1"/>
</dbReference>
<accession>Q4C7Z3</accession>
<comment type="caution">
    <text evidence="1">The sequence shown here is derived from an EMBL/GenBank/DDBJ whole genome shotgun (WGS) entry which is preliminary data.</text>
</comment>
<reference evidence="1" key="1">
    <citation type="submission" date="2004-02" db="EMBL/GenBank/DDBJ databases">
        <authorList>
            <consortium name="DOE Joint Genome Institute"/>
        </authorList>
    </citation>
    <scope>NUCLEOTIDE SEQUENCE [LARGE SCALE GENOMIC DNA]</scope>
    <source>
        <strain evidence="1">WH 8501</strain>
    </source>
</reference>
<reference evidence="1" key="2">
    <citation type="submission" date="2005-06" db="EMBL/GenBank/DDBJ databases">
        <title>Sequencing of the draft genome and assembly of Crocosphaera watsonii WH 8501.</title>
        <authorList>
            <consortium name="US DOE Joint Genome Institute (JGI-PGF)"/>
            <person name="Copeland A."/>
            <person name="Lucas S."/>
            <person name="Lapidus A."/>
            <person name="Barry K."/>
            <person name="Detter C."/>
            <person name="Glavina T."/>
            <person name="Hammon N."/>
            <person name="Israni S."/>
            <person name="Pitluck S."/>
            <person name="Richardson P."/>
        </authorList>
    </citation>
    <scope>NUCLEOTIDE SEQUENCE [LARGE SCALE GENOMIC DNA]</scope>
    <source>
        <strain evidence="1">WH 8501</strain>
    </source>
</reference>
<sequence length="151" mass="17492">MAIEYQFNNRQNWFSVHDQTYNAPEVNPALERFNSIPPIKLGYTIDSPIIAIYCANSEAQDNWRYGARYLAKMLTTLLVGQTEPDTVLKVGKLYLNQVEIIQLPPVSSSYALEVQVPFWHREFQLKIWEYTGNNQNTVHRKLDDLIGNPMT</sequence>
<dbReference type="EMBL" id="AADV02000002">
    <property type="protein sequence ID" value="EAM52478.1"/>
    <property type="molecule type" value="Genomic_DNA"/>
</dbReference>
<organism evidence="1 2">
    <name type="scientific">Crocosphaera watsonii WH 8501</name>
    <dbReference type="NCBI Taxonomy" id="165597"/>
    <lineage>
        <taxon>Bacteria</taxon>
        <taxon>Bacillati</taxon>
        <taxon>Cyanobacteriota</taxon>
        <taxon>Cyanophyceae</taxon>
        <taxon>Oscillatoriophycideae</taxon>
        <taxon>Chroococcales</taxon>
        <taxon>Aphanothecaceae</taxon>
        <taxon>Crocosphaera</taxon>
    </lineage>
</organism>
<dbReference type="Proteomes" id="UP000003922">
    <property type="component" value="Unassembled WGS sequence"/>
</dbReference>